<gene>
    <name evidence="2" type="ORF">SLS60_008638</name>
</gene>
<accession>A0ABR3QY17</accession>
<sequence length="183" mass="20968">MSARKQECHLLAKYSTLTRDGRITWADVTKVRGFFEEQSTAWETWIFRQWIKREELFGKDLTTTVENERVTRFLYPYPHDGDRLRKTFYSSAPRASSTDRSRKVQDANDMVTEAPEKGPDLSRGCSSAATSVGSGVKYYLDLDLEECLPERFGRAGSAALARRELQLAALYLSRRPTLQRQSS</sequence>
<feature type="region of interest" description="Disordered" evidence="1">
    <location>
        <begin position="91"/>
        <end position="125"/>
    </location>
</feature>
<reference evidence="2 3" key="1">
    <citation type="submission" date="2024-02" db="EMBL/GenBank/DDBJ databases">
        <title>De novo assembly and annotation of 12 fungi associated with fruit tree decline syndrome in Ontario, Canada.</title>
        <authorList>
            <person name="Sulman M."/>
            <person name="Ellouze W."/>
            <person name="Ilyukhin E."/>
        </authorList>
    </citation>
    <scope>NUCLEOTIDE SEQUENCE [LARGE SCALE GENOMIC DNA]</scope>
    <source>
        <strain evidence="2 3">M42-189</strain>
    </source>
</reference>
<name>A0ABR3QY17_9PLEO</name>
<keyword evidence="3" id="KW-1185">Reference proteome</keyword>
<evidence type="ECO:0000313" key="3">
    <source>
        <dbReference type="Proteomes" id="UP001521785"/>
    </source>
</evidence>
<protein>
    <submittedName>
        <fullName evidence="2">Uncharacterized protein</fullName>
    </submittedName>
</protein>
<dbReference type="Proteomes" id="UP001521785">
    <property type="component" value="Unassembled WGS sequence"/>
</dbReference>
<evidence type="ECO:0000256" key="1">
    <source>
        <dbReference type="SAM" id="MobiDB-lite"/>
    </source>
</evidence>
<proteinExistence type="predicted"/>
<feature type="compositionally biased region" description="Basic and acidic residues" evidence="1">
    <location>
        <begin position="97"/>
        <end position="106"/>
    </location>
</feature>
<organism evidence="2 3">
    <name type="scientific">Paraconiothyrium brasiliense</name>
    <dbReference type="NCBI Taxonomy" id="300254"/>
    <lineage>
        <taxon>Eukaryota</taxon>
        <taxon>Fungi</taxon>
        <taxon>Dikarya</taxon>
        <taxon>Ascomycota</taxon>
        <taxon>Pezizomycotina</taxon>
        <taxon>Dothideomycetes</taxon>
        <taxon>Pleosporomycetidae</taxon>
        <taxon>Pleosporales</taxon>
        <taxon>Massarineae</taxon>
        <taxon>Didymosphaeriaceae</taxon>
        <taxon>Paraconiothyrium</taxon>
    </lineage>
</organism>
<dbReference type="EMBL" id="JAKJXO020000013">
    <property type="protein sequence ID" value="KAL1597056.1"/>
    <property type="molecule type" value="Genomic_DNA"/>
</dbReference>
<evidence type="ECO:0000313" key="2">
    <source>
        <dbReference type="EMBL" id="KAL1597056.1"/>
    </source>
</evidence>
<comment type="caution">
    <text evidence="2">The sequence shown here is derived from an EMBL/GenBank/DDBJ whole genome shotgun (WGS) entry which is preliminary data.</text>
</comment>